<keyword evidence="2" id="KW-1185">Reference proteome</keyword>
<dbReference type="InterPro" id="IPR015943">
    <property type="entry name" value="WD40/YVTN_repeat-like_dom_sf"/>
</dbReference>
<evidence type="ECO:0000313" key="1">
    <source>
        <dbReference type="EMBL" id="EAU81122.2"/>
    </source>
</evidence>
<gene>
    <name evidence="1" type="ORF">CC1G_09764</name>
</gene>
<sequence>MPSMPRQTIFLTPSNYKKTSIIPIGTARSGLCSIYFSPDGHYLAGATGRKIIVWQLQSDRGVNDNCKERWTRHVVYSLEPHDTSIITCMVWALDHSIVIGTSTGNLYFIQLSSSGTTLEGFQVSNHPIKFIALNSNSQLMAVVAGKREVGIWEFSATKDSWQGCIYLRSPEDSVGASREVLVTSVSWCNSEVPLLVVSYFHHGVLTWNLADLGVVSIVKTDVIATLSPDGQMMSIPNAKGTFDLYDLELKEKVATLYDPDEPVSRNSKPEARPGRFMYGGSWFIGGNGTSLRLWDVSSHLPAQRLCLVESR</sequence>
<dbReference type="Gene3D" id="2.130.10.10">
    <property type="entry name" value="YVTN repeat-like/Quinoprotein amine dehydrogenase"/>
    <property type="match status" value="1"/>
</dbReference>
<evidence type="ECO:0000313" key="2">
    <source>
        <dbReference type="Proteomes" id="UP000001861"/>
    </source>
</evidence>
<dbReference type="RefSeq" id="XP_001840713.2">
    <property type="nucleotide sequence ID" value="XM_001840661.2"/>
</dbReference>
<dbReference type="EMBL" id="AACS02000007">
    <property type="protein sequence ID" value="EAU81122.2"/>
    <property type="molecule type" value="Genomic_DNA"/>
</dbReference>
<dbReference type="STRING" id="240176.A8PE28"/>
<dbReference type="Proteomes" id="UP000001861">
    <property type="component" value="Unassembled WGS sequence"/>
</dbReference>
<organism evidence="1 2">
    <name type="scientific">Coprinopsis cinerea (strain Okayama-7 / 130 / ATCC MYA-4618 / FGSC 9003)</name>
    <name type="common">Inky cap fungus</name>
    <name type="synonym">Hormographiella aspergillata</name>
    <dbReference type="NCBI Taxonomy" id="240176"/>
    <lineage>
        <taxon>Eukaryota</taxon>
        <taxon>Fungi</taxon>
        <taxon>Dikarya</taxon>
        <taxon>Basidiomycota</taxon>
        <taxon>Agaricomycotina</taxon>
        <taxon>Agaricomycetes</taxon>
        <taxon>Agaricomycetidae</taxon>
        <taxon>Agaricales</taxon>
        <taxon>Agaricineae</taxon>
        <taxon>Psathyrellaceae</taxon>
        <taxon>Coprinopsis</taxon>
    </lineage>
</organism>
<dbReference type="SUPFAM" id="SSF50978">
    <property type="entry name" value="WD40 repeat-like"/>
    <property type="match status" value="1"/>
</dbReference>
<proteinExistence type="predicted"/>
<dbReference type="OMA" id="RMIANDF"/>
<dbReference type="Pfam" id="PF00400">
    <property type="entry name" value="WD40"/>
    <property type="match status" value="1"/>
</dbReference>
<accession>A8PE28</accession>
<dbReference type="InterPro" id="IPR001680">
    <property type="entry name" value="WD40_rpt"/>
</dbReference>
<dbReference type="InterPro" id="IPR036322">
    <property type="entry name" value="WD40_repeat_dom_sf"/>
</dbReference>
<dbReference type="InParanoid" id="A8PE28"/>
<dbReference type="OrthoDB" id="3238562at2759"/>
<protein>
    <submittedName>
        <fullName evidence="1">Uncharacterized protein</fullName>
    </submittedName>
</protein>
<reference evidence="1 2" key="1">
    <citation type="journal article" date="2010" name="Proc. Natl. Acad. Sci. U.S.A.">
        <title>Insights into evolution of multicellular fungi from the assembled chromosomes of the mushroom Coprinopsis cinerea (Coprinus cinereus).</title>
        <authorList>
            <person name="Stajich J.E."/>
            <person name="Wilke S.K."/>
            <person name="Ahren D."/>
            <person name="Au C.H."/>
            <person name="Birren B.W."/>
            <person name="Borodovsky M."/>
            <person name="Burns C."/>
            <person name="Canback B."/>
            <person name="Casselton L.A."/>
            <person name="Cheng C.K."/>
            <person name="Deng J."/>
            <person name="Dietrich F.S."/>
            <person name="Fargo D.C."/>
            <person name="Farman M.L."/>
            <person name="Gathman A.C."/>
            <person name="Goldberg J."/>
            <person name="Guigo R."/>
            <person name="Hoegger P.J."/>
            <person name="Hooker J.B."/>
            <person name="Huggins A."/>
            <person name="James T.Y."/>
            <person name="Kamada T."/>
            <person name="Kilaru S."/>
            <person name="Kodira C."/>
            <person name="Kues U."/>
            <person name="Kupfer D."/>
            <person name="Kwan H.S."/>
            <person name="Lomsadze A."/>
            <person name="Li W."/>
            <person name="Lilly W.W."/>
            <person name="Ma L.J."/>
            <person name="Mackey A.J."/>
            <person name="Manning G."/>
            <person name="Martin F."/>
            <person name="Muraguchi H."/>
            <person name="Natvig D.O."/>
            <person name="Palmerini H."/>
            <person name="Ramesh M.A."/>
            <person name="Rehmeyer C.J."/>
            <person name="Roe B.A."/>
            <person name="Shenoy N."/>
            <person name="Stanke M."/>
            <person name="Ter-Hovhannisyan V."/>
            <person name="Tunlid A."/>
            <person name="Velagapudi R."/>
            <person name="Vision T.J."/>
            <person name="Zeng Q."/>
            <person name="Zolan M.E."/>
            <person name="Pukkila P.J."/>
        </authorList>
    </citation>
    <scope>NUCLEOTIDE SEQUENCE [LARGE SCALE GENOMIC DNA]</scope>
    <source>
        <strain evidence="2">Okayama-7 / 130 / ATCC MYA-4618 / FGSC 9003</strain>
    </source>
</reference>
<dbReference type="HOGENOM" id="CLU_894333_0_0_1"/>
<dbReference type="AlphaFoldDB" id="A8PE28"/>
<dbReference type="VEuPathDB" id="FungiDB:CC1G_09764"/>
<dbReference type="KEGG" id="cci:CC1G_09764"/>
<name>A8PE28_COPC7</name>
<dbReference type="GeneID" id="6017365"/>
<comment type="caution">
    <text evidence="1">The sequence shown here is derived from an EMBL/GenBank/DDBJ whole genome shotgun (WGS) entry which is preliminary data.</text>
</comment>